<sequence length="288" mass="31977">MSENQGFLLIDKASGSSSFALVKQLRALTGISKIGHTGTLDPFASGLLIFALGSYTRLCQFLELQDKEYEAVLKLGEQTETGDLEGKVIAVSENIPNQLDKEALREQILQIKSLATPAYSAVKIKGKPAYSYARKGIKVELEDRPVHISKFEVTDYSPPYLSFCCKVSKGTYIRSLGELIAQLLETVGHCVNLRRTAIGHLSVNQASKIEDITKENFTSHFFPIEELFPDFEKLYLSEKELIHLSNGNLIPNTGKDYEKILVFDSQGSLQGVAKRKDGIIIPYINLKS</sequence>
<proteinExistence type="predicted"/>
<keyword evidence="2" id="KW-1185">Reference proteome</keyword>
<name>A0AC61QIV7_9BACT</name>
<gene>
    <name evidence="1" type="primary">truB</name>
    <name evidence="1" type="ORF">E0946_04540</name>
</gene>
<dbReference type="EMBL" id="SMOG01000012">
    <property type="protein sequence ID" value="TDF72905.1"/>
    <property type="molecule type" value="Genomic_DNA"/>
</dbReference>
<comment type="caution">
    <text evidence="1">The sequence shown here is derived from an EMBL/GenBank/DDBJ whole genome shotgun (WGS) entry which is preliminary data.</text>
</comment>
<reference evidence="1" key="1">
    <citation type="submission" date="2019-03" db="EMBL/GenBank/DDBJ databases">
        <title>Candidatus Syntrophosphaera thermopropionivorans: a novel player in syntrophic propionate oxidation during anaerobic digestion.</title>
        <authorList>
            <person name="Dyksma S."/>
        </authorList>
    </citation>
    <scope>NUCLEOTIDE SEQUENCE</scope>
    <source>
        <strain evidence="1">W5</strain>
    </source>
</reference>
<evidence type="ECO:0000313" key="2">
    <source>
        <dbReference type="Proteomes" id="UP000294588"/>
    </source>
</evidence>
<dbReference type="Proteomes" id="UP000294588">
    <property type="component" value="Unassembled WGS sequence"/>
</dbReference>
<organism evidence="1 2">
    <name type="scientific">Candidatus Syntrophosphaera thermopropionivorans</name>
    <dbReference type="NCBI Taxonomy" id="2593015"/>
    <lineage>
        <taxon>Bacteria</taxon>
        <taxon>Pseudomonadati</taxon>
        <taxon>Candidatus Cloacimonadota</taxon>
        <taxon>Candidatus Cloacimonadia</taxon>
        <taxon>Candidatus Cloacimonadales</taxon>
        <taxon>Candidatus Cloacimonadaceae</taxon>
        <taxon>Candidatus Syntrophosphaera</taxon>
    </lineage>
</organism>
<accession>A0AC61QIV7</accession>
<protein>
    <submittedName>
        <fullName evidence="1">tRNA pseudouridine(55) synthase TruB</fullName>
        <ecNumber evidence="1">5.4.99.25</ecNumber>
    </submittedName>
</protein>
<keyword evidence="1" id="KW-0413">Isomerase</keyword>
<dbReference type="EC" id="5.4.99.25" evidence="1"/>
<evidence type="ECO:0000313" key="1">
    <source>
        <dbReference type="EMBL" id="TDF72905.1"/>
    </source>
</evidence>